<dbReference type="STRING" id="1076935.U4LH95"/>
<keyword evidence="5" id="KW-1185">Reference proteome</keyword>
<feature type="transmembrane region" description="Helical" evidence="2">
    <location>
        <begin position="673"/>
        <end position="694"/>
    </location>
</feature>
<feature type="region of interest" description="Disordered" evidence="1">
    <location>
        <begin position="1027"/>
        <end position="1146"/>
    </location>
</feature>
<dbReference type="OrthoDB" id="5312224at2759"/>
<proteinExistence type="predicted"/>
<evidence type="ECO:0000313" key="5">
    <source>
        <dbReference type="Proteomes" id="UP000018144"/>
    </source>
</evidence>
<feature type="compositionally biased region" description="Polar residues" evidence="1">
    <location>
        <begin position="1117"/>
        <end position="1145"/>
    </location>
</feature>
<dbReference type="InterPro" id="IPR010308">
    <property type="entry name" value="TRP_C"/>
</dbReference>
<evidence type="ECO:0000259" key="3">
    <source>
        <dbReference type="Pfam" id="PF06011"/>
    </source>
</evidence>
<keyword evidence="2" id="KW-0472">Membrane</keyword>
<keyword evidence="2" id="KW-1133">Transmembrane helix</keyword>
<evidence type="ECO:0000256" key="2">
    <source>
        <dbReference type="SAM" id="Phobius"/>
    </source>
</evidence>
<dbReference type="GO" id="GO:0016020">
    <property type="term" value="C:membrane"/>
    <property type="evidence" value="ECO:0007669"/>
    <property type="project" value="TreeGrafter"/>
</dbReference>
<feature type="compositionally biased region" description="Low complexity" evidence="1">
    <location>
        <begin position="958"/>
        <end position="972"/>
    </location>
</feature>
<feature type="transmembrane region" description="Helical" evidence="2">
    <location>
        <begin position="860"/>
        <end position="880"/>
    </location>
</feature>
<dbReference type="GO" id="GO:0055085">
    <property type="term" value="P:transmembrane transport"/>
    <property type="evidence" value="ECO:0007669"/>
    <property type="project" value="TreeGrafter"/>
</dbReference>
<feature type="compositionally biased region" description="Gly residues" evidence="1">
    <location>
        <begin position="1232"/>
        <end position="1241"/>
    </location>
</feature>
<keyword evidence="2" id="KW-0812">Transmembrane</keyword>
<reference evidence="4 5" key="1">
    <citation type="journal article" date="2013" name="PLoS Genet.">
        <title>The genome and development-dependent transcriptomes of Pyronema confluens: a window into fungal evolution.</title>
        <authorList>
            <person name="Traeger S."/>
            <person name="Altegoer F."/>
            <person name="Freitag M."/>
            <person name="Gabaldon T."/>
            <person name="Kempken F."/>
            <person name="Kumar A."/>
            <person name="Marcet-Houben M."/>
            <person name="Poggeler S."/>
            <person name="Stajich J.E."/>
            <person name="Nowrousian M."/>
        </authorList>
    </citation>
    <scope>NUCLEOTIDE SEQUENCE [LARGE SCALE GENOMIC DNA]</scope>
    <source>
        <strain evidence="5">CBS 100304</strain>
        <tissue evidence="4">Vegetative mycelium</tissue>
    </source>
</reference>
<feature type="region of interest" description="Disordered" evidence="1">
    <location>
        <begin position="322"/>
        <end position="345"/>
    </location>
</feature>
<organism evidence="4 5">
    <name type="scientific">Pyronema omphalodes (strain CBS 100304)</name>
    <name type="common">Pyronema confluens</name>
    <dbReference type="NCBI Taxonomy" id="1076935"/>
    <lineage>
        <taxon>Eukaryota</taxon>
        <taxon>Fungi</taxon>
        <taxon>Dikarya</taxon>
        <taxon>Ascomycota</taxon>
        <taxon>Pezizomycotina</taxon>
        <taxon>Pezizomycetes</taxon>
        <taxon>Pezizales</taxon>
        <taxon>Pyronemataceae</taxon>
        <taxon>Pyronema</taxon>
    </lineage>
</organism>
<dbReference type="Pfam" id="PF06011">
    <property type="entry name" value="TRP"/>
    <property type="match status" value="1"/>
</dbReference>
<feature type="compositionally biased region" description="Low complexity" evidence="1">
    <location>
        <begin position="1358"/>
        <end position="1369"/>
    </location>
</feature>
<feature type="compositionally biased region" description="Low complexity" evidence="1">
    <location>
        <begin position="1265"/>
        <end position="1283"/>
    </location>
</feature>
<feature type="compositionally biased region" description="Basic and acidic residues" evidence="1">
    <location>
        <begin position="1443"/>
        <end position="1453"/>
    </location>
</feature>
<sequence>MYARHKVDLAQAPASHFATRPRNEYPVARFHDYSLLRLLLAFYYSSSNILHSLRHVDLRFQKSGRTSSQTPCSTSPVPSQKLHFFQASTFDTSFTPPHLINRRPRRNLVVASDTFVTQDIAGIFRIVRLCAASYRSTHSKTTPLSTCFYSQNRSTGVQYPQSSLPLSAGPMISRSAPESTIPFPTPISTDTTGYVPASSATPSDNIFSNAPPSESRSRRRQLPPADSSEKSSTYKYPKRRIAKRIHSQMIALLAWGLLLCQVQAALISTFDNCLPTSVQKSPRRLQWHPVLVAAEWNSADRFLTVTSWGTVTGESNTVPDIKRRSLDVPNKPLKGSQASRNDERKIMHRQTDSSLVDWSVIERESPPVDIVLASAMNYNNFKVDGRLPSKDIAYNYTASITDGMGAWPYATKFTVRGTLASYSVTKFDSFFCKDLGAKCPFGNRISMNVNATSSDPAVQMFYRLGPEDQRNNVSYLVQELPSFTWTRLLPQDYQFSSLGFNFRIVAGNQEATTIGCVNVEITPEFHSGYAGAVRWFVAATLMFVGVVVILASIFNPWTGTNDLFKFSSNYGMDPDMLRMVTPGFADCLQWIQFIVLTGALTLNYPGFYQPVVSNGAWSILMTNWSIYTKEGQNETIYPWKGDGIYTPQMWKEGYERLSQAVGLFSANDILPGVLMWFAIIFAACVVAFQIWFFARWAFWKLTGTEQGDLTDKNLPFTFGLLCRFTATYFLLPLVTACIFQLTVAYRSPTALTIIGCIVLGVLLIFLPIVCFKIWNHEPRSELFDDIPTLLKYGTFYNTHRETQLRYFIVPIGINLIRGIAFGGIQASGITQIVILAACEVMMMLAIYGMKPYAKETWMNLWHFVFAMVRLLTLLLMLAFAPQINASDAIKTWIGWIILGIHGLILVLFALKALQVSVELAVRPLIGDEEAARGGFAKVFGVRQLSRRKRHSKPDPHGRSSSPPSDPRTSLPRAPHSRTNSSAVLLGTPVIDTAPVDPSTSLSAGYAPSTPSTPGRVSGYGYLPPVDTSAGPYYRPPRTRRIDSGDQSTMTTPAGYGHQSRGSWASDAYRNPRSSQNSLPLHHGPGVAPSNLSPLGAAGFEFPGPSGVNDDWEGGRGTPTTAHGNRYTDSATTLPSGGGINRTNPPTDYAVREVDFYYGVRGPALSQQPQRRLGTGPADPTGHVANARMWIRSKLGLGKGGLGKEKGFSVVRSSRMPKELVAAEGGETAMSGAGSGGGGGMTETGRASAIGMAVTTEQKQEQEPRSPGSGSDTSSDAGSIASDTSSEDGAAGPSQRMLEKRPEQGQAGQIELKPTVPRKSSKRRSRDTPQLQSPLSPLSPLYDPPITRIPSGSYHPDNRLSTSTRESTSRMPFIADNNDPEHSMSFSTINSELEPPELVGEYERPGSTESFGRVGRGRGVVVVQQEELGMGGSQAELVRTGSDGSRRSAEERLDGGGNGDMTRREADREDRA</sequence>
<feature type="region of interest" description="Disordered" evidence="1">
    <location>
        <begin position="1000"/>
        <end position="1019"/>
    </location>
</feature>
<evidence type="ECO:0000256" key="1">
    <source>
        <dbReference type="SAM" id="MobiDB-lite"/>
    </source>
</evidence>
<dbReference type="EMBL" id="HF935600">
    <property type="protein sequence ID" value="CCX31489.1"/>
    <property type="molecule type" value="Genomic_DNA"/>
</dbReference>
<dbReference type="InterPro" id="IPR040241">
    <property type="entry name" value="TRP_Flc/Pkd2-like"/>
</dbReference>
<evidence type="ECO:0000313" key="4">
    <source>
        <dbReference type="EMBL" id="CCX31489.1"/>
    </source>
</evidence>
<feature type="compositionally biased region" description="Basic and acidic residues" evidence="1">
    <location>
        <begin position="1460"/>
        <end position="1471"/>
    </location>
</feature>
<feature type="region of interest" description="Disordered" evidence="1">
    <location>
        <begin position="945"/>
        <end position="988"/>
    </location>
</feature>
<feature type="compositionally biased region" description="Low complexity" evidence="1">
    <location>
        <begin position="1328"/>
        <end position="1340"/>
    </location>
</feature>
<feature type="transmembrane region" description="Helical" evidence="2">
    <location>
        <begin position="535"/>
        <end position="557"/>
    </location>
</feature>
<feature type="region of interest" description="Disordered" evidence="1">
    <location>
        <begin position="168"/>
        <end position="234"/>
    </location>
</feature>
<feature type="domain" description="TRP C-terminal" evidence="3">
    <location>
        <begin position="652"/>
        <end position="910"/>
    </location>
</feature>
<feature type="transmembrane region" description="Helical" evidence="2">
    <location>
        <begin position="751"/>
        <end position="774"/>
    </location>
</feature>
<feature type="region of interest" description="Disordered" evidence="1">
    <location>
        <begin position="1425"/>
        <end position="1471"/>
    </location>
</feature>
<dbReference type="PANTHER" id="PTHR31145:SF6">
    <property type="entry name" value="INTEGRAL MEMBRANE PROTEIN (AFU_ORTHOLOGUE AFUA_7G01610)"/>
    <property type="match status" value="1"/>
</dbReference>
<gene>
    <name evidence="4" type="ORF">PCON_10838</name>
</gene>
<dbReference type="eggNOG" id="ENOG502R2RV">
    <property type="taxonomic scope" value="Eukaryota"/>
</dbReference>
<feature type="compositionally biased region" description="Polar residues" evidence="1">
    <location>
        <begin position="1000"/>
        <end position="1014"/>
    </location>
</feature>
<name>U4LH95_PYROM</name>
<dbReference type="PANTHER" id="PTHR31145">
    <property type="entry name" value="INTEGRAL MEMBRANE PROTEIN (AFU_ORTHOLOGUE AFUA_7G01610)"/>
    <property type="match status" value="1"/>
</dbReference>
<protein>
    <submittedName>
        <fullName evidence="4">Similar to Uncharacterized membrane protein C1322.03 acc. no. O94543</fullName>
    </submittedName>
</protein>
<feature type="transmembrane region" description="Helical" evidence="2">
    <location>
        <begin position="714"/>
        <end position="739"/>
    </location>
</feature>
<dbReference type="Proteomes" id="UP000018144">
    <property type="component" value="Unassembled WGS sequence"/>
</dbReference>
<dbReference type="OMA" id="DIWAGMM"/>
<feature type="region of interest" description="Disordered" evidence="1">
    <location>
        <begin position="1223"/>
        <end position="1412"/>
    </location>
</feature>
<feature type="compositionally biased region" description="Polar residues" evidence="1">
    <location>
        <begin position="186"/>
        <end position="214"/>
    </location>
</feature>
<feature type="transmembrane region" description="Helical" evidence="2">
    <location>
        <begin position="892"/>
        <end position="913"/>
    </location>
</feature>
<accession>U4LH95</accession>